<gene>
    <name evidence="2" type="primary">KNAG0C04200</name>
    <name evidence="2" type="ordered locus">KNAG_0C04200</name>
</gene>
<dbReference type="STRING" id="1071383.J7RWX7"/>
<dbReference type="Pfam" id="PF08631">
    <property type="entry name" value="SPO22"/>
    <property type="match status" value="1"/>
</dbReference>
<evidence type="ECO:0000256" key="1">
    <source>
        <dbReference type="ARBA" id="ARBA00023254"/>
    </source>
</evidence>
<dbReference type="GO" id="GO:0051321">
    <property type="term" value="P:meiotic cell cycle"/>
    <property type="evidence" value="ECO:0007669"/>
    <property type="project" value="UniProtKB-KW"/>
</dbReference>
<proteinExistence type="predicted"/>
<reference evidence="3" key="2">
    <citation type="submission" date="2012-08" db="EMBL/GenBank/DDBJ databases">
        <title>Genome sequence of Kazachstania naganishii.</title>
        <authorList>
            <person name="Gordon J.L."/>
            <person name="Armisen D."/>
            <person name="Proux-Wera E."/>
            <person name="OhEigeartaigh S.S."/>
            <person name="Byrne K.P."/>
            <person name="Wolfe K.H."/>
        </authorList>
    </citation>
    <scope>NUCLEOTIDE SEQUENCE [LARGE SCALE GENOMIC DNA]</scope>
    <source>
        <strain evidence="3">ATCC MYA-139 / BCRC 22969 / CBS 8797 / CCRC 22969 / KCTC 17520 / NBRC 10181 / NCYC 3082</strain>
    </source>
</reference>
<evidence type="ECO:0000313" key="3">
    <source>
        <dbReference type="Proteomes" id="UP000006310"/>
    </source>
</evidence>
<dbReference type="InterPro" id="IPR013940">
    <property type="entry name" value="Spo22/ZIP4/TEX11"/>
</dbReference>
<organism evidence="2 3">
    <name type="scientific">Huiozyma naganishii (strain ATCC MYA-139 / BCRC 22969 / CBS 8797 / KCTC 17520 / NBRC 10181 / NCYC 3082 / Yp74L-3)</name>
    <name type="common">Yeast</name>
    <name type="synonym">Kazachstania naganishii</name>
    <dbReference type="NCBI Taxonomy" id="1071383"/>
    <lineage>
        <taxon>Eukaryota</taxon>
        <taxon>Fungi</taxon>
        <taxon>Dikarya</taxon>
        <taxon>Ascomycota</taxon>
        <taxon>Saccharomycotina</taxon>
        <taxon>Saccharomycetes</taxon>
        <taxon>Saccharomycetales</taxon>
        <taxon>Saccharomycetaceae</taxon>
        <taxon>Huiozyma</taxon>
    </lineage>
</organism>
<dbReference type="GO" id="GO:0033235">
    <property type="term" value="P:positive regulation of protein sumoylation"/>
    <property type="evidence" value="ECO:0007669"/>
    <property type="project" value="EnsemblFungi"/>
</dbReference>
<protein>
    <recommendedName>
        <fullName evidence="4">Protein ZIP4 homolog</fullName>
    </recommendedName>
</protein>
<dbReference type="Proteomes" id="UP000006310">
    <property type="component" value="Chromosome 3"/>
</dbReference>
<dbReference type="RefSeq" id="XP_022463768.1">
    <property type="nucleotide sequence ID" value="XM_022607143.1"/>
</dbReference>
<reference evidence="2 3" key="1">
    <citation type="journal article" date="2011" name="Proc. Natl. Acad. Sci. U.S.A.">
        <title>Evolutionary erosion of yeast sex chromosomes by mating-type switching accidents.</title>
        <authorList>
            <person name="Gordon J.L."/>
            <person name="Armisen D."/>
            <person name="Proux-Wera E."/>
            <person name="Oheigeartaigh S.S."/>
            <person name="Byrne K.P."/>
            <person name="Wolfe K.H."/>
        </authorList>
    </citation>
    <scope>NUCLEOTIDE SEQUENCE [LARGE SCALE GENOMIC DNA]</scope>
    <source>
        <strain evidence="3">ATCC MYA-139 / BCRC 22969 / CBS 8797 / CCRC 22969 / KCTC 17520 / NBRC 10181 / NCYC 3082</strain>
    </source>
</reference>
<dbReference type="EMBL" id="HE978316">
    <property type="protein sequence ID" value="CCK69522.1"/>
    <property type="molecule type" value="Genomic_DNA"/>
</dbReference>
<dbReference type="HOGENOM" id="CLU_308367_0_0_1"/>
<dbReference type="PANTHER" id="PTHR40375">
    <property type="entry name" value="SPORULATION-SPECIFIC PROTEIN 22"/>
    <property type="match status" value="1"/>
</dbReference>
<evidence type="ECO:0008006" key="4">
    <source>
        <dbReference type="Google" id="ProtNLM"/>
    </source>
</evidence>
<dbReference type="PANTHER" id="PTHR40375:SF2">
    <property type="entry name" value="SPORULATION-SPECIFIC PROTEIN 22"/>
    <property type="match status" value="1"/>
</dbReference>
<dbReference type="KEGG" id="kng:KNAG_0C04200"/>
<keyword evidence="3" id="KW-1185">Reference proteome</keyword>
<dbReference type="InterPro" id="IPR039057">
    <property type="entry name" value="Spo22/ZIP4"/>
</dbReference>
<keyword evidence="1" id="KW-0469">Meiosis</keyword>
<accession>J7RWX7</accession>
<name>J7RWX7_HUIN7</name>
<dbReference type="OrthoDB" id="65716at2759"/>
<evidence type="ECO:0000313" key="2">
    <source>
        <dbReference type="EMBL" id="CCK69522.1"/>
    </source>
</evidence>
<sequence length="995" mass="113835">MVEITSSLKSTVNEFADAANWITNQIYSWKNLKMRTCLSVEINWKHYNLSTEKFERSFRTNHVVLDEDCLLKLENASSSLWNAISIELKSEQNLSGGTLLLCRCKLFAAILLSLFDSLDGSSLTRIRSFQCYVTVLRTVVEFFIQEPLTDKSSNVGRDKKKELLTKAQEHAYTNFKVLEESQFDWKPAEGTEIQKLKFKFYLLNFQISLQEGDFETATLYSTKMDIENNLTTVDANLLLEICRQTYNAVLSSSKKVTDDSQGGGNVKLSYFAKQAYSLLKLPVDNLQNHVDYNMIKFSLLVFLVNNLVEQYNIEANCEECELYLNALETSYPKKIEPFALYIKYYKKKGCDNLDQSIEEVLMKMISSVDIAPNFAQVLECAKELVEVNIKMGATCLDYILSNKLEPEKDKSILEKLIVARFFIITQSKTLTADEIASSLSEFCDLVERILTTKLSKDTVSCIVTLLWNAGKKLDKSGEYPQSVMFYTMALRKILSEDYTDKGKLQRALQAAYINLEEFVSVSRVFEEMTEEEQNHPLTQLLMLKEALSRQDTQGAISNLKNIKCSNTNTTIDALILGITYCKNFKDVTLEAINLLFEKLEEAPYTKESSDLQNWTVPTVSLVRYTIQLIIKLVEKKDPTVLDDYLLRVENLLMKAKSFVLKSRLQKNITSTRGEEGDTHTEPVSIDEIEWFASVAYNFAAKCHAGGDIERSRTFSEIATEYVDLIPGKEFTFPKMFHYFYWKYRCLTLNCFTCGKMLTSRGVDGKEVDELEERIKRYMEELLEFGRNEKEANLNEADERKLKQCYLDLLSVLFELILFSKDTQKVHKILHLVETSPDPEVDSTIVNNLLAFEGTPQYLKKEILSAIIKRNVTNDGLLDNTLCTWIRKYLETDSFDDVIKEEEKIVKTLLKRLEMGAANHQEAQFDIEVIATLAWNRGVNSLILANTEGAIAWCMYSIKFASIANPGLKDQLKGLWSSLATSADITRDRVDELLCI</sequence>
<dbReference type="GO" id="GO:0090173">
    <property type="term" value="P:regulation of synaptonemal complex assembly"/>
    <property type="evidence" value="ECO:0007669"/>
    <property type="project" value="EnsemblFungi"/>
</dbReference>
<dbReference type="OMA" id="ILMRMIM"/>
<dbReference type="GeneID" id="34525202"/>
<dbReference type="eggNOG" id="KOG4814">
    <property type="taxonomic scope" value="Eukaryota"/>
</dbReference>
<dbReference type="AlphaFoldDB" id="J7RWX7"/>